<evidence type="ECO:0000256" key="6">
    <source>
        <dbReference type="SAM" id="Phobius"/>
    </source>
</evidence>
<comment type="subcellular location">
    <subcellularLocation>
        <location evidence="1">Cell membrane</location>
        <topology evidence="1">Multi-pass membrane protein</topology>
    </subcellularLocation>
</comment>
<evidence type="ECO:0000256" key="3">
    <source>
        <dbReference type="ARBA" id="ARBA00022692"/>
    </source>
</evidence>
<organism evidence="8 9">
    <name type="scientific">Desulfobacula phenolica</name>
    <dbReference type="NCBI Taxonomy" id="90732"/>
    <lineage>
        <taxon>Bacteria</taxon>
        <taxon>Pseudomonadati</taxon>
        <taxon>Thermodesulfobacteriota</taxon>
        <taxon>Desulfobacteria</taxon>
        <taxon>Desulfobacterales</taxon>
        <taxon>Desulfobacteraceae</taxon>
        <taxon>Desulfobacula</taxon>
    </lineage>
</organism>
<feature type="transmembrane region" description="Helical" evidence="6">
    <location>
        <begin position="84"/>
        <end position="103"/>
    </location>
</feature>
<name>A0A1H2HZX6_9BACT</name>
<dbReference type="InterPro" id="IPR019264">
    <property type="entry name" value="DUF2179"/>
</dbReference>
<dbReference type="Proteomes" id="UP000199608">
    <property type="component" value="Unassembled WGS sequence"/>
</dbReference>
<feature type="transmembrane region" description="Helical" evidence="6">
    <location>
        <begin position="109"/>
        <end position="127"/>
    </location>
</feature>
<keyword evidence="5 6" id="KW-0472">Membrane</keyword>
<proteinExistence type="predicted"/>
<keyword evidence="4 6" id="KW-1133">Transmembrane helix</keyword>
<feature type="transmembrane region" description="Helical" evidence="6">
    <location>
        <begin position="147"/>
        <end position="168"/>
    </location>
</feature>
<evidence type="ECO:0000256" key="2">
    <source>
        <dbReference type="ARBA" id="ARBA00022475"/>
    </source>
</evidence>
<dbReference type="InterPro" id="IPR015867">
    <property type="entry name" value="N-reg_PII/ATP_PRibTrfase_C"/>
</dbReference>
<feature type="transmembrane region" description="Helical" evidence="6">
    <location>
        <begin position="6"/>
        <end position="28"/>
    </location>
</feature>
<dbReference type="Pfam" id="PF02588">
    <property type="entry name" value="YitT_membrane"/>
    <property type="match status" value="1"/>
</dbReference>
<sequence length="285" mass="32016">MKLQNLTYLIPWNLFLITLGSIIFGIGLKAVVIPNQMITGGFSGAGILLFYYTNFLTPGTWYLILNIPVFILGWLFISRRFLLYSLYGTIVLTLVIDLIQIEFPIKDLVLAVLAGGTLTGAGSGIIFRSLGSAGGNDIISVILNQKYAVRIGTYNFVFNFVLFLFSFGKMDTNLILYSMAMSYISSQVIEYFMTLFNQRKMIFIVSNNPRQISHEIMNKLKRGVTFIKGEGAHSGLEKDIILTVVNTFQIKRIEEIAFAIDPDAFLITENTFNVLGKGFSKRKVY</sequence>
<accession>A0A1H2HZX6</accession>
<keyword evidence="3 6" id="KW-0812">Transmembrane</keyword>
<evidence type="ECO:0000313" key="9">
    <source>
        <dbReference type="Proteomes" id="UP000199608"/>
    </source>
</evidence>
<dbReference type="Gene3D" id="3.30.70.120">
    <property type="match status" value="1"/>
</dbReference>
<evidence type="ECO:0000256" key="4">
    <source>
        <dbReference type="ARBA" id="ARBA00022989"/>
    </source>
</evidence>
<protein>
    <submittedName>
        <fullName evidence="8">Uncharacterized membrane-anchored protein YitT, contains DUF161 and DUF2179 domains</fullName>
    </submittedName>
</protein>
<feature type="transmembrane region" description="Helical" evidence="6">
    <location>
        <begin position="59"/>
        <end position="77"/>
    </location>
</feature>
<keyword evidence="9" id="KW-1185">Reference proteome</keyword>
<dbReference type="RefSeq" id="WP_014958335.1">
    <property type="nucleotide sequence ID" value="NZ_FNLL01000007.1"/>
</dbReference>
<evidence type="ECO:0000256" key="1">
    <source>
        <dbReference type="ARBA" id="ARBA00004651"/>
    </source>
</evidence>
<feature type="domain" description="DUF2179" evidence="7">
    <location>
        <begin position="222"/>
        <end position="276"/>
    </location>
</feature>
<keyword evidence="2" id="KW-1003">Cell membrane</keyword>
<feature type="transmembrane region" description="Helical" evidence="6">
    <location>
        <begin position="174"/>
        <end position="193"/>
    </location>
</feature>
<evidence type="ECO:0000256" key="5">
    <source>
        <dbReference type="ARBA" id="ARBA00023136"/>
    </source>
</evidence>
<dbReference type="PANTHER" id="PTHR33545:SF5">
    <property type="entry name" value="UPF0750 MEMBRANE PROTEIN YITT"/>
    <property type="match status" value="1"/>
</dbReference>
<dbReference type="Pfam" id="PF10035">
    <property type="entry name" value="DUF2179"/>
    <property type="match status" value="1"/>
</dbReference>
<gene>
    <name evidence="8" type="ORF">SAMN04487931_107129</name>
</gene>
<dbReference type="PIRSF" id="PIRSF006483">
    <property type="entry name" value="Membrane_protein_YitT"/>
    <property type="match status" value="1"/>
</dbReference>
<dbReference type="EMBL" id="FNLL01000007">
    <property type="protein sequence ID" value="SDU37058.1"/>
    <property type="molecule type" value="Genomic_DNA"/>
</dbReference>
<evidence type="ECO:0000313" key="8">
    <source>
        <dbReference type="EMBL" id="SDU37058.1"/>
    </source>
</evidence>
<evidence type="ECO:0000259" key="7">
    <source>
        <dbReference type="Pfam" id="PF10035"/>
    </source>
</evidence>
<dbReference type="CDD" id="cd16380">
    <property type="entry name" value="YitT_C"/>
    <property type="match status" value="1"/>
</dbReference>
<dbReference type="InterPro" id="IPR003740">
    <property type="entry name" value="YitT"/>
</dbReference>
<dbReference type="PANTHER" id="PTHR33545">
    <property type="entry name" value="UPF0750 MEMBRANE PROTEIN YITT-RELATED"/>
    <property type="match status" value="1"/>
</dbReference>
<dbReference type="GO" id="GO:0005886">
    <property type="term" value="C:plasma membrane"/>
    <property type="evidence" value="ECO:0007669"/>
    <property type="project" value="UniProtKB-SubCell"/>
</dbReference>
<dbReference type="InterPro" id="IPR051461">
    <property type="entry name" value="UPF0750_membrane"/>
</dbReference>
<dbReference type="AlphaFoldDB" id="A0A1H2HZX6"/>
<reference evidence="9" key="1">
    <citation type="submission" date="2016-10" db="EMBL/GenBank/DDBJ databases">
        <authorList>
            <person name="Varghese N."/>
            <person name="Submissions S."/>
        </authorList>
    </citation>
    <scope>NUCLEOTIDE SEQUENCE [LARGE SCALE GENOMIC DNA]</scope>
    <source>
        <strain evidence="9">DSM 3384</strain>
    </source>
</reference>